<reference evidence="3" key="1">
    <citation type="journal article" date="2011" name="BMC Genomics">
        <title>Characterization of the sesame (Sesamum indicum L.) global transcriptome using Illumina paired-end sequencing and development of EST-SSR markers.</title>
        <authorList>
            <person name="Wei W."/>
            <person name="Qi X."/>
            <person name="Wang L."/>
            <person name="Zhang Y."/>
            <person name="Hua W."/>
            <person name="Li D."/>
            <person name="Lv H."/>
            <person name="Zhang X."/>
        </authorList>
    </citation>
    <scope>NUCLEOTIDE SEQUENCE</scope>
</reference>
<dbReference type="AlphaFoldDB" id="A0A8M8V079"/>
<gene>
    <name evidence="3" type="primary">LOC110012595</name>
</gene>
<dbReference type="RefSeq" id="XP_020552503.1">
    <property type="nucleotide sequence ID" value="XM_020696844.1"/>
</dbReference>
<organism evidence="2 3">
    <name type="scientific">Sesamum indicum</name>
    <name type="common">Oriental sesame</name>
    <name type="synonym">Sesamum orientale</name>
    <dbReference type="NCBI Taxonomy" id="4182"/>
    <lineage>
        <taxon>Eukaryota</taxon>
        <taxon>Viridiplantae</taxon>
        <taxon>Streptophyta</taxon>
        <taxon>Embryophyta</taxon>
        <taxon>Tracheophyta</taxon>
        <taxon>Spermatophyta</taxon>
        <taxon>Magnoliopsida</taxon>
        <taxon>eudicotyledons</taxon>
        <taxon>Gunneridae</taxon>
        <taxon>Pentapetalae</taxon>
        <taxon>asterids</taxon>
        <taxon>lamiids</taxon>
        <taxon>Lamiales</taxon>
        <taxon>Pedaliaceae</taxon>
        <taxon>Sesamum</taxon>
    </lineage>
</organism>
<evidence type="ECO:0000313" key="2">
    <source>
        <dbReference type="Proteomes" id="UP000504604"/>
    </source>
</evidence>
<sequence>MLRVSPHGWPSRTQLLRRRPPPEPPPVASKTIAEIFRDREGQKSPAKSPKQGEVGAAAQRAAEWGLVLKTDEETGKPQGVKVRTSGDEPNKAGNSRRDSGNSVRSSGDLSDDGTGDGLILILN</sequence>
<dbReference type="GeneID" id="110012595"/>
<dbReference type="Proteomes" id="UP000504604">
    <property type="component" value="Linkage group LG9"/>
</dbReference>
<dbReference type="OrthoDB" id="432483at2759"/>
<evidence type="ECO:0000256" key="1">
    <source>
        <dbReference type="SAM" id="MobiDB-lite"/>
    </source>
</evidence>
<evidence type="ECO:0000313" key="3">
    <source>
        <dbReference type="RefSeq" id="XP_020552503.1"/>
    </source>
</evidence>
<feature type="compositionally biased region" description="Basic and acidic residues" evidence="1">
    <location>
        <begin position="84"/>
        <end position="99"/>
    </location>
</feature>
<proteinExistence type="predicted"/>
<feature type="region of interest" description="Disordered" evidence="1">
    <location>
        <begin position="1"/>
        <end position="123"/>
    </location>
</feature>
<name>A0A8M8V079_SESIN</name>
<protein>
    <submittedName>
        <fullName evidence="3">Phototropin-1-like</fullName>
    </submittedName>
</protein>
<keyword evidence="2" id="KW-1185">Reference proteome</keyword>
<reference evidence="3" key="2">
    <citation type="submission" date="2025-08" db="UniProtKB">
        <authorList>
            <consortium name="RefSeq"/>
        </authorList>
    </citation>
    <scope>IDENTIFICATION</scope>
</reference>
<dbReference type="KEGG" id="sind:110012595"/>
<accession>A0A8M8V079</accession>